<evidence type="ECO:0000313" key="3">
    <source>
        <dbReference type="Proteomes" id="UP000737171"/>
    </source>
</evidence>
<reference evidence="2 3" key="1">
    <citation type="submission" date="2020-05" db="EMBL/GenBank/DDBJ databases">
        <title>Aquincola sp. isolate from soil.</title>
        <authorList>
            <person name="Han J."/>
            <person name="Kim D.-U."/>
        </authorList>
    </citation>
    <scope>NUCLEOTIDE SEQUENCE [LARGE SCALE GENOMIC DNA]</scope>
    <source>
        <strain evidence="2 3">S2</strain>
    </source>
</reference>
<dbReference type="Proteomes" id="UP000737171">
    <property type="component" value="Unassembled WGS sequence"/>
</dbReference>
<accession>A0ABX2EFP4</accession>
<keyword evidence="1" id="KW-1133">Transmembrane helix</keyword>
<sequence length="65" mass="7094">MSSTSKRATPRWLRRAPWEHGSGGLIGLGLVMLMQPWSIDVYSYGFTVLLAGVIGYTIAGKLPQT</sequence>
<dbReference type="EMBL" id="JABRWJ010000003">
    <property type="protein sequence ID" value="NRF67457.1"/>
    <property type="molecule type" value="Genomic_DNA"/>
</dbReference>
<name>A0ABX2EFP4_9BURK</name>
<evidence type="ECO:0000313" key="2">
    <source>
        <dbReference type="EMBL" id="NRF67457.1"/>
    </source>
</evidence>
<keyword evidence="3" id="KW-1185">Reference proteome</keyword>
<organism evidence="2 3">
    <name type="scientific">Pseudaquabacterium terrae</name>
    <dbReference type="NCBI Taxonomy" id="2732868"/>
    <lineage>
        <taxon>Bacteria</taxon>
        <taxon>Pseudomonadati</taxon>
        <taxon>Pseudomonadota</taxon>
        <taxon>Betaproteobacteria</taxon>
        <taxon>Burkholderiales</taxon>
        <taxon>Sphaerotilaceae</taxon>
        <taxon>Pseudaquabacterium</taxon>
    </lineage>
</organism>
<evidence type="ECO:0000256" key="1">
    <source>
        <dbReference type="SAM" id="Phobius"/>
    </source>
</evidence>
<protein>
    <submittedName>
        <fullName evidence="2">Uncharacterized protein</fullName>
    </submittedName>
</protein>
<keyword evidence="1" id="KW-0472">Membrane</keyword>
<proteinExistence type="predicted"/>
<gene>
    <name evidence="2" type="ORF">HLB44_10715</name>
</gene>
<keyword evidence="1" id="KW-0812">Transmembrane</keyword>
<dbReference type="RefSeq" id="WP_173122569.1">
    <property type="nucleotide sequence ID" value="NZ_JABRWJ010000003.1"/>
</dbReference>
<feature type="transmembrane region" description="Helical" evidence="1">
    <location>
        <begin position="44"/>
        <end position="62"/>
    </location>
</feature>
<comment type="caution">
    <text evidence="2">The sequence shown here is derived from an EMBL/GenBank/DDBJ whole genome shotgun (WGS) entry which is preliminary data.</text>
</comment>